<evidence type="ECO:0000313" key="3">
    <source>
        <dbReference type="EMBL" id="QMV44729.1"/>
    </source>
</evidence>
<reference evidence="3 4" key="1">
    <citation type="submission" date="2019-07" db="EMBL/GenBank/DDBJ databases">
        <authorList>
            <person name="Kim J.K."/>
            <person name="Cheong H.-M."/>
            <person name="Choi Y."/>
            <person name="Hwang K.J."/>
            <person name="Lee S."/>
            <person name="Choi C."/>
        </authorList>
    </citation>
    <scope>NUCLEOTIDE SEQUENCE [LARGE SCALE GENOMIC DNA]</scope>
    <source>
        <strain evidence="3 4">KS 22</strain>
    </source>
</reference>
<accession>A0A7G5C695</accession>
<dbReference type="Proteomes" id="UP000515679">
    <property type="component" value="Chromosome"/>
</dbReference>
<keyword evidence="1" id="KW-0238">DNA-binding</keyword>
<dbReference type="RefSeq" id="WP_182301020.1">
    <property type="nucleotide sequence ID" value="NZ_CP041969.1"/>
</dbReference>
<dbReference type="InterPro" id="IPR050807">
    <property type="entry name" value="TransReg_Diox_bact_type"/>
</dbReference>
<feature type="domain" description="HTH cro/C1-type" evidence="2">
    <location>
        <begin position="12"/>
        <end position="66"/>
    </location>
</feature>
<dbReference type="EMBL" id="CP041969">
    <property type="protein sequence ID" value="QMV44729.1"/>
    <property type="molecule type" value="Genomic_DNA"/>
</dbReference>
<dbReference type="AlphaFoldDB" id="A0A7G5C695"/>
<dbReference type="Pfam" id="PF01381">
    <property type="entry name" value="HTH_3"/>
    <property type="match status" value="1"/>
</dbReference>
<dbReference type="SUPFAM" id="SSF47413">
    <property type="entry name" value="lambda repressor-like DNA-binding domains"/>
    <property type="match status" value="1"/>
</dbReference>
<dbReference type="Gene3D" id="1.10.260.40">
    <property type="entry name" value="lambda repressor-like DNA-binding domains"/>
    <property type="match status" value="1"/>
</dbReference>
<name>A0A7G5C695_9BACL</name>
<dbReference type="PANTHER" id="PTHR46797">
    <property type="entry name" value="HTH-TYPE TRANSCRIPTIONAL REGULATOR"/>
    <property type="match status" value="1"/>
</dbReference>
<evidence type="ECO:0000313" key="4">
    <source>
        <dbReference type="Proteomes" id="UP000515679"/>
    </source>
</evidence>
<sequence length="113" mass="13082">MAELSNLVGARIRQIRKERGITQEQLGERAQLQSTYIGGVERGERNISLDTLEKIIVALEMKLPEFFYFGDISVDSPDVEKAQLINTYISKLMLQNKREIQRMINIHKEVFDN</sequence>
<gene>
    <name evidence="3" type="ORF">FPL14_28850</name>
</gene>
<dbReference type="GO" id="GO:0003677">
    <property type="term" value="F:DNA binding"/>
    <property type="evidence" value="ECO:0007669"/>
    <property type="project" value="UniProtKB-KW"/>
</dbReference>
<dbReference type="InterPro" id="IPR010982">
    <property type="entry name" value="Lambda_DNA-bd_dom_sf"/>
</dbReference>
<evidence type="ECO:0000256" key="1">
    <source>
        <dbReference type="ARBA" id="ARBA00023125"/>
    </source>
</evidence>
<dbReference type="CDD" id="cd00093">
    <property type="entry name" value="HTH_XRE"/>
    <property type="match status" value="1"/>
</dbReference>
<dbReference type="PROSITE" id="PS50943">
    <property type="entry name" value="HTH_CROC1"/>
    <property type="match status" value="1"/>
</dbReference>
<dbReference type="SMART" id="SM00530">
    <property type="entry name" value="HTH_XRE"/>
    <property type="match status" value="1"/>
</dbReference>
<protein>
    <submittedName>
        <fullName evidence="3">Helix-turn-helix transcriptional regulator</fullName>
    </submittedName>
</protein>
<dbReference type="GO" id="GO:0005829">
    <property type="term" value="C:cytosol"/>
    <property type="evidence" value="ECO:0007669"/>
    <property type="project" value="TreeGrafter"/>
</dbReference>
<proteinExistence type="predicted"/>
<evidence type="ECO:0000259" key="2">
    <source>
        <dbReference type="PROSITE" id="PS50943"/>
    </source>
</evidence>
<dbReference type="InterPro" id="IPR001387">
    <property type="entry name" value="Cro/C1-type_HTH"/>
</dbReference>
<keyword evidence="4" id="KW-1185">Reference proteome</keyword>
<organism evidence="3 4">
    <name type="scientific">Cohnella cholangitidis</name>
    <dbReference type="NCBI Taxonomy" id="2598458"/>
    <lineage>
        <taxon>Bacteria</taxon>
        <taxon>Bacillati</taxon>
        <taxon>Bacillota</taxon>
        <taxon>Bacilli</taxon>
        <taxon>Bacillales</taxon>
        <taxon>Paenibacillaceae</taxon>
        <taxon>Cohnella</taxon>
    </lineage>
</organism>
<dbReference type="PANTHER" id="PTHR46797:SF24">
    <property type="entry name" value="DNA-BINDING PHAGE PROTEIN"/>
    <property type="match status" value="1"/>
</dbReference>
<dbReference type="GO" id="GO:0003700">
    <property type="term" value="F:DNA-binding transcription factor activity"/>
    <property type="evidence" value="ECO:0007669"/>
    <property type="project" value="TreeGrafter"/>
</dbReference>
<dbReference type="KEGG" id="cchl:FPL14_28850"/>